<evidence type="ECO:0000256" key="1">
    <source>
        <dbReference type="SAM" id="Phobius"/>
    </source>
</evidence>
<keyword evidence="1" id="KW-0472">Membrane</keyword>
<protein>
    <submittedName>
        <fullName evidence="2">Uncharacterized protein</fullName>
    </submittedName>
</protein>
<reference evidence="2" key="2">
    <citation type="journal article" date="2015" name="Fish Shellfish Immunol.">
        <title>Early steps in the European eel (Anguilla anguilla)-Vibrio vulnificus interaction in the gills: Role of the RtxA13 toxin.</title>
        <authorList>
            <person name="Callol A."/>
            <person name="Pajuelo D."/>
            <person name="Ebbesson L."/>
            <person name="Teles M."/>
            <person name="MacKenzie S."/>
            <person name="Amaro C."/>
        </authorList>
    </citation>
    <scope>NUCLEOTIDE SEQUENCE</scope>
</reference>
<accession>A0A0E9Q454</accession>
<organism evidence="2">
    <name type="scientific">Anguilla anguilla</name>
    <name type="common">European freshwater eel</name>
    <name type="synonym">Muraena anguilla</name>
    <dbReference type="NCBI Taxonomy" id="7936"/>
    <lineage>
        <taxon>Eukaryota</taxon>
        <taxon>Metazoa</taxon>
        <taxon>Chordata</taxon>
        <taxon>Craniata</taxon>
        <taxon>Vertebrata</taxon>
        <taxon>Euteleostomi</taxon>
        <taxon>Actinopterygii</taxon>
        <taxon>Neopterygii</taxon>
        <taxon>Teleostei</taxon>
        <taxon>Anguilliformes</taxon>
        <taxon>Anguillidae</taxon>
        <taxon>Anguilla</taxon>
    </lineage>
</organism>
<sequence>MIIVITAFWFINWKGLWFVFIINIIHMLIFMKYVRNFRFPNCATLVTPLSAAVRVEPYLSLTETSSL</sequence>
<keyword evidence="1" id="KW-1133">Transmembrane helix</keyword>
<proteinExistence type="predicted"/>
<dbReference type="AlphaFoldDB" id="A0A0E9Q454"/>
<reference evidence="2" key="1">
    <citation type="submission" date="2014-11" db="EMBL/GenBank/DDBJ databases">
        <authorList>
            <person name="Amaro Gonzalez C."/>
        </authorList>
    </citation>
    <scope>NUCLEOTIDE SEQUENCE</scope>
</reference>
<keyword evidence="1" id="KW-0812">Transmembrane</keyword>
<evidence type="ECO:0000313" key="2">
    <source>
        <dbReference type="EMBL" id="JAH11130.1"/>
    </source>
</evidence>
<name>A0A0E9Q454_ANGAN</name>
<feature type="transmembrane region" description="Helical" evidence="1">
    <location>
        <begin position="15"/>
        <end position="34"/>
    </location>
</feature>
<dbReference type="EMBL" id="GBXM01097447">
    <property type="protein sequence ID" value="JAH11130.1"/>
    <property type="molecule type" value="Transcribed_RNA"/>
</dbReference>